<dbReference type="SUPFAM" id="SSF141868">
    <property type="entry name" value="EAL domain-like"/>
    <property type="match status" value="1"/>
</dbReference>
<dbReference type="Gene3D" id="3.20.20.450">
    <property type="entry name" value="EAL domain"/>
    <property type="match status" value="1"/>
</dbReference>
<dbReference type="InterPro" id="IPR050706">
    <property type="entry name" value="Cyclic-di-GMP_PDE-like"/>
</dbReference>
<accession>A0AAN1S140</accession>
<evidence type="ECO:0000259" key="1">
    <source>
        <dbReference type="PROSITE" id="PS50883"/>
    </source>
</evidence>
<sequence>MATPYPAVVTSLIGRAWMRGGDGSLAELRAGSKIPAGADVMTDAASTIALRAAGIPVVIGASRLVTMSGEVGAPALADPTEACIQQPGKAGSDPLRAMLGDAPARGGASDSGSQRLARLLGTQHEPSHVTRAGAAEEGPGHILVFRQRDQAARQPSRATVNQWLQAAGECVAASLRQPHLQSTLLARLGGADFAVLMPSTTTAQAMLIARQLHADLGKAGIPVNDGRLYRWAPPEGTEALAQAAAPAGQGIADSATAPDGEQGWQKAILAALRTQGFSLQTEVLTTAAGDPVRTEAMLMLQHDAAHIPATLFIPPAIRLGLVSACDRQAIGLGLRWLTDHPGELTIRLALASLRDERFLSELAASLAGHPHLAPRLLLEVDAHGLVACQEEVMALARTAAAYGARIGLRRLAQQFDAVARLHTLPLTYVKLGGCFIDGMSRNPASQRLTASVQRTARALDIEVYAQDVPDEQTRSLLARLGLRVMRDSGLMPALGS</sequence>
<dbReference type="SUPFAM" id="SSF55073">
    <property type="entry name" value="Nucleotide cyclase"/>
    <property type="match status" value="1"/>
</dbReference>
<dbReference type="InterPro" id="IPR029787">
    <property type="entry name" value="Nucleotide_cyclase"/>
</dbReference>
<dbReference type="EMBL" id="CP024172">
    <property type="protein sequence ID" value="AZW19238.1"/>
    <property type="molecule type" value="Genomic_DNA"/>
</dbReference>
<name>A0AAN1S140_9BORD</name>
<dbReference type="PANTHER" id="PTHR33121">
    <property type="entry name" value="CYCLIC DI-GMP PHOSPHODIESTERASE PDEF"/>
    <property type="match status" value="1"/>
</dbReference>
<dbReference type="PANTHER" id="PTHR33121:SF23">
    <property type="entry name" value="CYCLIC DI-GMP PHOSPHODIESTERASE PDEB"/>
    <property type="match status" value="1"/>
</dbReference>
<dbReference type="PROSITE" id="PS50883">
    <property type="entry name" value="EAL"/>
    <property type="match status" value="1"/>
</dbReference>
<evidence type="ECO:0000313" key="2">
    <source>
        <dbReference type="EMBL" id="AZW19238.1"/>
    </source>
</evidence>
<dbReference type="Gene3D" id="3.30.70.270">
    <property type="match status" value="1"/>
</dbReference>
<dbReference type="SMART" id="SM00052">
    <property type="entry name" value="EAL"/>
    <property type="match status" value="1"/>
</dbReference>
<dbReference type="InterPro" id="IPR001633">
    <property type="entry name" value="EAL_dom"/>
</dbReference>
<protein>
    <submittedName>
        <fullName evidence="2">EAL domain-containing protein</fullName>
    </submittedName>
</protein>
<dbReference type="InterPro" id="IPR035919">
    <property type="entry name" value="EAL_sf"/>
</dbReference>
<dbReference type="Proteomes" id="UP000282741">
    <property type="component" value="Chromosome"/>
</dbReference>
<organism evidence="2 3">
    <name type="scientific">Bordetella hinzii</name>
    <dbReference type="NCBI Taxonomy" id="103855"/>
    <lineage>
        <taxon>Bacteria</taxon>
        <taxon>Pseudomonadati</taxon>
        <taxon>Pseudomonadota</taxon>
        <taxon>Betaproteobacteria</taxon>
        <taxon>Burkholderiales</taxon>
        <taxon>Alcaligenaceae</taxon>
        <taxon>Bordetella</taxon>
    </lineage>
</organism>
<dbReference type="RefSeq" id="WP_051593879.1">
    <property type="nucleotide sequence ID" value="NZ_CP012077.1"/>
</dbReference>
<feature type="domain" description="EAL" evidence="1">
    <location>
        <begin position="261"/>
        <end position="496"/>
    </location>
</feature>
<dbReference type="Pfam" id="PF00563">
    <property type="entry name" value="EAL"/>
    <property type="match status" value="1"/>
</dbReference>
<dbReference type="InterPro" id="IPR043128">
    <property type="entry name" value="Rev_trsase/Diguanyl_cyclase"/>
</dbReference>
<proteinExistence type="predicted"/>
<reference evidence="3" key="1">
    <citation type="submission" date="2017-10" db="EMBL/GenBank/DDBJ databases">
        <title>Whole genome sequencing of various Bordetella species.</title>
        <authorList>
            <person name="Weigand M.R."/>
            <person name="Loparev V."/>
            <person name="Peng Y."/>
            <person name="Bowden K.E."/>
            <person name="Tondella M.L."/>
            <person name="Williams M.M."/>
        </authorList>
    </citation>
    <scope>NUCLEOTIDE SEQUENCE [LARGE SCALE GENOMIC DNA]</scope>
    <source>
        <strain evidence="3">H720</strain>
    </source>
</reference>
<evidence type="ECO:0000313" key="3">
    <source>
        <dbReference type="Proteomes" id="UP000282741"/>
    </source>
</evidence>
<gene>
    <name evidence="2" type="ORF">CS347_22000</name>
</gene>
<dbReference type="AlphaFoldDB" id="A0AAN1S140"/>
<dbReference type="GO" id="GO:0071111">
    <property type="term" value="F:cyclic-guanylate-specific phosphodiesterase activity"/>
    <property type="evidence" value="ECO:0007669"/>
    <property type="project" value="InterPro"/>
</dbReference>